<dbReference type="AlphaFoldDB" id="A0AA88HGN8"/>
<keyword evidence="2 4" id="KW-0863">Zinc-finger</keyword>
<feature type="region of interest" description="Disordered" evidence="6">
    <location>
        <begin position="63"/>
        <end position="88"/>
    </location>
</feature>
<dbReference type="Gene3D" id="6.10.140.2220">
    <property type="match status" value="1"/>
</dbReference>
<keyword evidence="1" id="KW-0479">Metal-binding</keyword>
<dbReference type="GO" id="GO:0008270">
    <property type="term" value="F:zinc ion binding"/>
    <property type="evidence" value="ECO:0007669"/>
    <property type="project" value="UniProtKB-KW"/>
</dbReference>
<evidence type="ECO:0000259" key="7">
    <source>
        <dbReference type="PROSITE" id="PS50865"/>
    </source>
</evidence>
<feature type="compositionally biased region" description="Basic and acidic residues" evidence="6">
    <location>
        <begin position="63"/>
        <end position="74"/>
    </location>
</feature>
<evidence type="ECO:0000256" key="1">
    <source>
        <dbReference type="ARBA" id="ARBA00022723"/>
    </source>
</evidence>
<feature type="coiled-coil region" evidence="5">
    <location>
        <begin position="361"/>
        <end position="388"/>
    </location>
</feature>
<dbReference type="SUPFAM" id="SSF144232">
    <property type="entry name" value="HIT/MYND zinc finger-like"/>
    <property type="match status" value="1"/>
</dbReference>
<keyword evidence="9" id="KW-1185">Reference proteome</keyword>
<feature type="compositionally biased region" description="Polar residues" evidence="6">
    <location>
        <begin position="75"/>
        <end position="86"/>
    </location>
</feature>
<dbReference type="Proteomes" id="UP001187531">
    <property type="component" value="Unassembled WGS sequence"/>
</dbReference>
<dbReference type="Pfam" id="PF01753">
    <property type="entry name" value="zf-MYND"/>
    <property type="match status" value="1"/>
</dbReference>
<gene>
    <name evidence="8" type="ORF">QYM36_014450</name>
</gene>
<protein>
    <recommendedName>
        <fullName evidence="7">MYND-type domain-containing protein</fullName>
    </recommendedName>
</protein>
<organism evidence="8 9">
    <name type="scientific">Artemia franciscana</name>
    <name type="common">Brine shrimp</name>
    <name type="synonym">Artemia sanfranciscana</name>
    <dbReference type="NCBI Taxonomy" id="6661"/>
    <lineage>
        <taxon>Eukaryota</taxon>
        <taxon>Metazoa</taxon>
        <taxon>Ecdysozoa</taxon>
        <taxon>Arthropoda</taxon>
        <taxon>Crustacea</taxon>
        <taxon>Branchiopoda</taxon>
        <taxon>Anostraca</taxon>
        <taxon>Artemiidae</taxon>
        <taxon>Artemia</taxon>
    </lineage>
</organism>
<feature type="domain" description="MYND-type" evidence="7">
    <location>
        <begin position="952"/>
        <end position="988"/>
    </location>
</feature>
<evidence type="ECO:0000256" key="4">
    <source>
        <dbReference type="PROSITE-ProRule" id="PRU00134"/>
    </source>
</evidence>
<feature type="region of interest" description="Disordered" evidence="6">
    <location>
        <begin position="512"/>
        <end position="544"/>
    </location>
</feature>
<comment type="caution">
    <text evidence="8">The sequence shown here is derived from an EMBL/GenBank/DDBJ whole genome shotgun (WGS) entry which is preliminary data.</text>
</comment>
<evidence type="ECO:0000256" key="6">
    <source>
        <dbReference type="SAM" id="MobiDB-lite"/>
    </source>
</evidence>
<evidence type="ECO:0000256" key="5">
    <source>
        <dbReference type="SAM" id="Coils"/>
    </source>
</evidence>
<dbReference type="PROSITE" id="PS50865">
    <property type="entry name" value="ZF_MYND_2"/>
    <property type="match status" value="1"/>
</dbReference>
<evidence type="ECO:0000256" key="2">
    <source>
        <dbReference type="ARBA" id="ARBA00022771"/>
    </source>
</evidence>
<sequence length="992" mass="112308">MTGRCFISLAEIPGIRRQLKSARVVLNKLTERELKSCALQASGSLHPHEDELDFHAKCEVNEPKKKKQRLEYRSLSHTSNTDSPKFSNLKRKQNFQTYIKDQTKTTQTQIKNNKFLATPGSASEIPLDLKDEVLITKKEKETQKTQKILKRKPRNSEAMDRKWSVEKGKTCSDEEGIGPVKRLRLKISSRSNESSIADSKSCIPMLDEPLNTEILPDNSTCISDVDLSSISLGKQSVLNDPIQQSQNEFDDVTSEAQSSRSHESNLLEQENNPYMRRTVYSPISEASSPKPSSNSIADISNLARLFQRRLELLKNIEALKVENSVLEEKQKATTNSLKQTQVLAESLTKHLNDTIINDRRGKDLEIEIRETKRRLDALHDEISSINDTELVSNETLYKSKVEAYRITCAKLEEIKNSIDSHKNSVEYCSIRERIATKQKKMIALKKDLAVLNERISSSQSKESSLQKELELIKIEINNEWAKRNQFYSEIENEISVVFSSTGFLLEQTQNNSYSIEERPPSPDSQTAESSPPHPPSPPVSGERKLRSLNISSPEVPVAPTGIHTKNNLGESIIYLRSPNIIATATSNPACGEKQLQPETSTDDNLCSSTTITFAQPSPNYAIPVGNTVERNSVINRHYPVEDLQKYIEGYLDSLETSSEKKDKSDKEEIAHEEVEAKQLKQDGLFSEEAKSQFSRLVAYVLRSLPETNENILLQRDLVISLIQYEMWPKLYEQLQETKPYLKSVDFSVFKEDLEKIEASGSSATISVSVGLTDYFEIPYKPIPESNYSPAQRKDPPAQKKINVVHHHQMEPVNVDARVLHSFQDNNHHTQSAKVNIQRRETLPTRRPTICNETNGAQRLEDEVTILDFQNNSQSSSIIPTSQNDRHKKFAYPVSRMSMLRSMLDSPVVSQQSGNTTLSQQSGNDSSVLQPVFPAAESSVINLTLRDFQAQVCVICRKQAYHVCNACLLTTYCSQDCQRLHWAAHRHFCKRKS</sequence>
<feature type="region of interest" description="Disordered" evidence="6">
    <location>
        <begin position="247"/>
        <end position="274"/>
    </location>
</feature>
<evidence type="ECO:0000313" key="9">
    <source>
        <dbReference type="Proteomes" id="UP001187531"/>
    </source>
</evidence>
<feature type="coiled-coil region" evidence="5">
    <location>
        <begin position="302"/>
        <end position="329"/>
    </location>
</feature>
<keyword evidence="3" id="KW-0862">Zinc</keyword>
<proteinExistence type="predicted"/>
<accession>A0AA88HGN8</accession>
<feature type="compositionally biased region" description="Basic and acidic residues" evidence="6">
    <location>
        <begin position="154"/>
        <end position="171"/>
    </location>
</feature>
<name>A0AA88HGN8_ARTSF</name>
<evidence type="ECO:0000256" key="3">
    <source>
        <dbReference type="ARBA" id="ARBA00022833"/>
    </source>
</evidence>
<dbReference type="EMBL" id="JAVRJZ010000018">
    <property type="protein sequence ID" value="KAK2708830.1"/>
    <property type="molecule type" value="Genomic_DNA"/>
</dbReference>
<dbReference type="InterPro" id="IPR002893">
    <property type="entry name" value="Znf_MYND"/>
</dbReference>
<keyword evidence="5" id="KW-0175">Coiled coil</keyword>
<reference evidence="8" key="1">
    <citation type="submission" date="2023-07" db="EMBL/GenBank/DDBJ databases">
        <title>Chromosome-level genome assembly of Artemia franciscana.</title>
        <authorList>
            <person name="Jo E."/>
        </authorList>
    </citation>
    <scope>NUCLEOTIDE SEQUENCE</scope>
    <source>
        <tissue evidence="8">Whole body</tissue>
    </source>
</reference>
<dbReference type="PROSITE" id="PS01360">
    <property type="entry name" value="ZF_MYND_1"/>
    <property type="match status" value="1"/>
</dbReference>
<evidence type="ECO:0000313" key="8">
    <source>
        <dbReference type="EMBL" id="KAK2708830.1"/>
    </source>
</evidence>
<feature type="region of interest" description="Disordered" evidence="6">
    <location>
        <begin position="144"/>
        <end position="171"/>
    </location>
</feature>